<evidence type="ECO:0000313" key="3">
    <source>
        <dbReference type="EnsemblPlants" id="KRH36216"/>
    </source>
</evidence>
<dbReference type="HOGENOM" id="CLU_026209_0_1_1"/>
<dbReference type="ExpressionAtlas" id="I1LFD8">
    <property type="expression patterns" value="baseline and differential"/>
</dbReference>
<reference evidence="3" key="2">
    <citation type="submission" date="2018-02" db="UniProtKB">
        <authorList>
            <consortium name="EnsemblPlants"/>
        </authorList>
    </citation>
    <scope>IDENTIFICATION</scope>
    <source>
        <strain evidence="3">Williams 82</strain>
    </source>
</reference>
<dbReference type="PRINTS" id="PR00111">
    <property type="entry name" value="ABHYDROLASE"/>
</dbReference>
<dbReference type="PaxDb" id="3847-GLYMA10G43760.1"/>
<reference evidence="2 3" key="1">
    <citation type="journal article" date="2010" name="Nature">
        <title>Genome sequence of the palaeopolyploid soybean.</title>
        <authorList>
            <person name="Schmutz J."/>
            <person name="Cannon S.B."/>
            <person name="Schlueter J."/>
            <person name="Ma J."/>
            <person name="Mitros T."/>
            <person name="Nelson W."/>
            <person name="Hyten D.L."/>
            <person name="Song Q."/>
            <person name="Thelen J.J."/>
            <person name="Cheng J."/>
            <person name="Xu D."/>
            <person name="Hellsten U."/>
            <person name="May G.D."/>
            <person name="Yu Y."/>
            <person name="Sakurai T."/>
            <person name="Umezawa T."/>
            <person name="Bhattacharyya M.K."/>
            <person name="Sandhu D."/>
            <person name="Valliyodan B."/>
            <person name="Lindquist E."/>
            <person name="Peto M."/>
            <person name="Grant D."/>
            <person name="Shu S."/>
            <person name="Goodstein D."/>
            <person name="Barry K."/>
            <person name="Futrell-Griggs M."/>
            <person name="Abernathy B."/>
            <person name="Du J."/>
            <person name="Tian Z."/>
            <person name="Zhu L."/>
            <person name="Gill N."/>
            <person name="Joshi T."/>
            <person name="Libault M."/>
            <person name="Sethuraman A."/>
            <person name="Zhang X.-C."/>
            <person name="Shinozaki K."/>
            <person name="Nguyen H.T."/>
            <person name="Wing R.A."/>
            <person name="Cregan P."/>
            <person name="Specht J."/>
            <person name="Grimwood J."/>
            <person name="Rokhsar D."/>
            <person name="Stacey G."/>
            <person name="Shoemaker R.C."/>
            <person name="Jackson S.A."/>
        </authorList>
    </citation>
    <scope>NUCLEOTIDE SEQUENCE [LARGE SCALE GENOMIC DNA]</scope>
    <source>
        <strain evidence="3">cv. Williams 82</strain>
        <tissue evidence="2">Callus</tissue>
    </source>
</reference>
<dbReference type="Proteomes" id="UP000008827">
    <property type="component" value="Chromosome 10"/>
</dbReference>
<dbReference type="PANTHER" id="PTHR11614">
    <property type="entry name" value="PHOSPHOLIPASE-RELATED"/>
    <property type="match status" value="1"/>
</dbReference>
<keyword evidence="4" id="KW-1185">Reference proteome</keyword>
<evidence type="ECO:0000259" key="1">
    <source>
        <dbReference type="Pfam" id="PF12146"/>
    </source>
</evidence>
<dbReference type="STRING" id="3847.I1LFD8"/>
<sequence length="347" mass="39565">MATEAEFEYEEVTTNINILSYSIKFKGKEKKIKILASEAEIKYDENSRGLKLFACRWLPANGSPKALIFLCHGYAMECSITMKSTGTRLAKAGFAVYGIDYEGHGKSEGVPGLVMNFDFVIDDCSQHFTRICEKAENKKKMRYLMGESMGGAVALLLHRKKPEYWDGAILVAPMCKIAEEMKPNTMVISVLSALSRVFPSWRIVPTPDIIDLAFKVPKVREEIRANRYCYKGNPRLRTAYELLRVSTEIEQSLHEVSLPFIVLHGEEDQVTDKAVSKQLYDEAASSDKTLKSYPEMWHGLLYGEPPQNLQIVFSDIIGWIDQKSRYGNTRLERELKEEHEHLFKSDL</sequence>
<dbReference type="EMBL" id="CM000843">
    <property type="protein sequence ID" value="KRH36216.1"/>
    <property type="molecule type" value="Genomic_DNA"/>
</dbReference>
<dbReference type="Gene3D" id="3.40.50.1820">
    <property type="entry name" value="alpha/beta hydrolase"/>
    <property type="match status" value="1"/>
</dbReference>
<evidence type="ECO:0000313" key="4">
    <source>
        <dbReference type="Proteomes" id="UP000008827"/>
    </source>
</evidence>
<dbReference type="GO" id="GO:0016298">
    <property type="term" value="F:lipase activity"/>
    <property type="evidence" value="ECO:0000318"/>
    <property type="project" value="GO_Central"/>
</dbReference>
<dbReference type="InterPro" id="IPR051044">
    <property type="entry name" value="MAG_DAG_Lipase"/>
</dbReference>
<reference evidence="2" key="3">
    <citation type="submission" date="2018-07" db="EMBL/GenBank/DDBJ databases">
        <title>WGS assembly of Glycine max.</title>
        <authorList>
            <person name="Schmutz J."/>
            <person name="Cannon S."/>
            <person name="Schlueter J."/>
            <person name="Ma J."/>
            <person name="Mitros T."/>
            <person name="Nelson W."/>
            <person name="Hyten D."/>
            <person name="Song Q."/>
            <person name="Thelen J."/>
            <person name="Cheng J."/>
            <person name="Xu D."/>
            <person name="Hellsten U."/>
            <person name="May G."/>
            <person name="Yu Y."/>
            <person name="Sakurai T."/>
            <person name="Umezawa T."/>
            <person name="Bhattacharyya M."/>
            <person name="Sandhu D."/>
            <person name="Valliyodan B."/>
            <person name="Lindquist E."/>
            <person name="Peto M."/>
            <person name="Grant D."/>
            <person name="Shu S."/>
            <person name="Goodstein D."/>
            <person name="Barry K."/>
            <person name="Futrell-Griggs M."/>
            <person name="Abernathy B."/>
            <person name="Du J."/>
            <person name="Tian Z."/>
            <person name="Zhu L."/>
            <person name="Gill N."/>
            <person name="Joshi T."/>
            <person name="Libault M."/>
            <person name="Sethuraman A."/>
            <person name="Zhang X."/>
            <person name="Shinozaki K."/>
            <person name="Nguyen H."/>
            <person name="Wing R."/>
            <person name="Cregan P."/>
            <person name="Specht J."/>
            <person name="Grimwood J."/>
            <person name="Rokhsar D."/>
            <person name="Stacey G."/>
            <person name="Shoemaker R."/>
            <person name="Jackson S."/>
        </authorList>
    </citation>
    <scope>NUCLEOTIDE SEQUENCE</scope>
    <source>
        <tissue evidence="2">Callus</tissue>
    </source>
</reference>
<proteinExistence type="predicted"/>
<dbReference type="InterPro" id="IPR029058">
    <property type="entry name" value="AB_hydrolase_fold"/>
</dbReference>
<dbReference type="EnsemblPlants" id="KRH36216">
    <property type="protein sequence ID" value="KRH36216"/>
    <property type="gene ID" value="GLYMA_10G291400"/>
</dbReference>
<dbReference type="SMR" id="I1LFD8"/>
<dbReference type="GO" id="GO:0016020">
    <property type="term" value="C:membrane"/>
    <property type="evidence" value="ECO:0000318"/>
    <property type="project" value="GO_Central"/>
</dbReference>
<name>I1LFD8_SOYBN</name>
<accession>I1LFD8</accession>
<dbReference type="Pfam" id="PF12146">
    <property type="entry name" value="Hydrolase_4"/>
    <property type="match status" value="1"/>
</dbReference>
<dbReference type="SUPFAM" id="SSF53474">
    <property type="entry name" value="alpha/beta-Hydrolases"/>
    <property type="match status" value="1"/>
</dbReference>
<dbReference type="AlphaFoldDB" id="I1LFD8"/>
<dbReference type="eggNOG" id="KOG1455">
    <property type="taxonomic scope" value="Eukaryota"/>
</dbReference>
<organism evidence="2">
    <name type="scientific">Glycine max</name>
    <name type="common">Soybean</name>
    <name type="synonym">Glycine hispida</name>
    <dbReference type="NCBI Taxonomy" id="3847"/>
    <lineage>
        <taxon>Eukaryota</taxon>
        <taxon>Viridiplantae</taxon>
        <taxon>Streptophyta</taxon>
        <taxon>Embryophyta</taxon>
        <taxon>Tracheophyta</taxon>
        <taxon>Spermatophyta</taxon>
        <taxon>Magnoliopsida</taxon>
        <taxon>eudicotyledons</taxon>
        <taxon>Gunneridae</taxon>
        <taxon>Pentapetalae</taxon>
        <taxon>rosids</taxon>
        <taxon>fabids</taxon>
        <taxon>Fabales</taxon>
        <taxon>Fabaceae</taxon>
        <taxon>Papilionoideae</taxon>
        <taxon>50 kb inversion clade</taxon>
        <taxon>NPAAA clade</taxon>
        <taxon>indigoferoid/millettioid clade</taxon>
        <taxon>Phaseoleae</taxon>
        <taxon>Glycine</taxon>
        <taxon>Glycine subgen. Soja</taxon>
    </lineage>
</organism>
<feature type="domain" description="Serine aminopeptidase S33" evidence="1">
    <location>
        <begin position="63"/>
        <end position="303"/>
    </location>
</feature>
<evidence type="ECO:0000313" key="2">
    <source>
        <dbReference type="EMBL" id="KRH36216.1"/>
    </source>
</evidence>
<dbReference type="InterPro" id="IPR000073">
    <property type="entry name" value="AB_hydrolase_1"/>
</dbReference>
<protein>
    <recommendedName>
        <fullName evidence="1">Serine aminopeptidase S33 domain-containing protein</fullName>
    </recommendedName>
</protein>
<dbReference type="FunFam" id="3.40.50.1820:FF:000036">
    <property type="entry name" value="Alpha/beta-Hydrolases superfamily protein"/>
    <property type="match status" value="1"/>
</dbReference>
<gene>
    <name evidence="3" type="primary">LOC100776335</name>
    <name evidence="2" type="ORF">GLYMA_10G291400</name>
</gene>
<dbReference type="InterPro" id="IPR022742">
    <property type="entry name" value="Hydrolase_4"/>
</dbReference>
<dbReference type="Gramene" id="KRH36216">
    <property type="protein sequence ID" value="KRH36216"/>
    <property type="gene ID" value="GLYMA_10G291400"/>
</dbReference>